<accession>A0A919QBN3</accession>
<feature type="domain" description="NAD-dependent epimerase/dehydratase" evidence="2">
    <location>
        <begin position="4"/>
        <end position="216"/>
    </location>
</feature>
<dbReference type="RefSeq" id="WP_204041197.1">
    <property type="nucleotide sequence ID" value="NZ_BOOA01000018.1"/>
</dbReference>
<dbReference type="PROSITE" id="PS00061">
    <property type="entry name" value="ADH_SHORT"/>
    <property type="match status" value="1"/>
</dbReference>
<dbReference type="Pfam" id="PF01370">
    <property type="entry name" value="Epimerase"/>
    <property type="match status" value="1"/>
</dbReference>
<dbReference type="EMBL" id="BOOA01000018">
    <property type="protein sequence ID" value="GIH24433.1"/>
    <property type="molecule type" value="Genomic_DNA"/>
</dbReference>
<reference evidence="3" key="1">
    <citation type="submission" date="2021-01" db="EMBL/GenBank/DDBJ databases">
        <title>Whole genome shotgun sequence of Acrocarpospora phusangensis NBRC 108782.</title>
        <authorList>
            <person name="Komaki H."/>
            <person name="Tamura T."/>
        </authorList>
    </citation>
    <scope>NUCLEOTIDE SEQUENCE</scope>
    <source>
        <strain evidence="3">NBRC 108782</strain>
    </source>
</reference>
<dbReference type="AlphaFoldDB" id="A0A919QBN3"/>
<protein>
    <recommendedName>
        <fullName evidence="2">NAD-dependent epimerase/dehydratase domain-containing protein</fullName>
    </recommendedName>
</protein>
<dbReference type="InterPro" id="IPR036291">
    <property type="entry name" value="NAD(P)-bd_dom_sf"/>
</dbReference>
<dbReference type="InterPro" id="IPR020904">
    <property type="entry name" value="Sc_DH/Rdtase_CS"/>
</dbReference>
<dbReference type="InterPro" id="IPR001509">
    <property type="entry name" value="Epimerase_deHydtase"/>
</dbReference>
<evidence type="ECO:0000256" key="1">
    <source>
        <dbReference type="ARBA" id="ARBA00007637"/>
    </source>
</evidence>
<name>A0A919QBN3_9ACTN</name>
<comment type="similarity">
    <text evidence="1">Belongs to the NAD(P)-dependent epimerase/dehydratase family.</text>
</comment>
<dbReference type="Proteomes" id="UP000640052">
    <property type="component" value="Unassembled WGS sequence"/>
</dbReference>
<dbReference type="Gene3D" id="3.40.50.720">
    <property type="entry name" value="NAD(P)-binding Rossmann-like Domain"/>
    <property type="match status" value="1"/>
</dbReference>
<comment type="caution">
    <text evidence="3">The sequence shown here is derived from an EMBL/GenBank/DDBJ whole genome shotgun (WGS) entry which is preliminary data.</text>
</comment>
<gene>
    <name evidence="3" type="ORF">Aph01nite_27430</name>
</gene>
<evidence type="ECO:0000313" key="3">
    <source>
        <dbReference type="EMBL" id="GIH24433.1"/>
    </source>
</evidence>
<dbReference type="PANTHER" id="PTHR43000">
    <property type="entry name" value="DTDP-D-GLUCOSE 4,6-DEHYDRATASE-RELATED"/>
    <property type="match status" value="1"/>
</dbReference>
<dbReference type="SUPFAM" id="SSF51735">
    <property type="entry name" value="NAD(P)-binding Rossmann-fold domains"/>
    <property type="match status" value="1"/>
</dbReference>
<evidence type="ECO:0000313" key="4">
    <source>
        <dbReference type="Proteomes" id="UP000640052"/>
    </source>
</evidence>
<evidence type="ECO:0000259" key="2">
    <source>
        <dbReference type="Pfam" id="PF01370"/>
    </source>
</evidence>
<organism evidence="3 4">
    <name type="scientific">Acrocarpospora phusangensis</name>
    <dbReference type="NCBI Taxonomy" id="1070424"/>
    <lineage>
        <taxon>Bacteria</taxon>
        <taxon>Bacillati</taxon>
        <taxon>Actinomycetota</taxon>
        <taxon>Actinomycetes</taxon>
        <taxon>Streptosporangiales</taxon>
        <taxon>Streptosporangiaceae</taxon>
        <taxon>Acrocarpospora</taxon>
    </lineage>
</organism>
<keyword evidence="4" id="KW-1185">Reference proteome</keyword>
<proteinExistence type="inferred from homology"/>
<sequence length="285" mass="29288">MAPVLLVGASGFVGRHVRDRFPAGTGLALAGRSAGTPLDLVGTPHADICRLLAEVRPRAVINCAGAVLGSADRLVAANAVAVSRLVAAMREAAPEARLVHVGSAGEYGSHARPVAEDAECRPVGHYGVSKLAGTALVRAAAGDGLDGVVLRLFNPVGPGAPPASLLGRLIAGMRAGHELHLGVTGDVRDFLDVRDAADAIIAAALAPDRLPPVLNLARGRPVPVRELLDLMIDVASWQGRVFAAEGESALPWSCADVSAIEAALGWRATTKLRDSLADAWHAVPS</sequence>